<dbReference type="EMBL" id="LXJU01000126">
    <property type="protein sequence ID" value="OGE46730.1"/>
    <property type="molecule type" value="Genomic_DNA"/>
</dbReference>
<dbReference type="PANTHER" id="PTHR43591:SF50">
    <property type="entry name" value="METHYLTRANSFERASE DOMAIN-CONTAINING PROTEIN-RELATED"/>
    <property type="match status" value="1"/>
</dbReference>
<dbReference type="Gene3D" id="3.40.50.150">
    <property type="entry name" value="Vaccinia Virus protein VP39"/>
    <property type="match status" value="1"/>
</dbReference>
<accession>A0A1F5L0I1</accession>
<dbReference type="EMBL" id="LXJU01000131">
    <property type="protein sequence ID" value="OGE46704.1"/>
    <property type="molecule type" value="Genomic_DNA"/>
</dbReference>
<reference evidence="1 5" key="1">
    <citation type="journal article" date="2016" name="Sci. Rep.">
        <title>Penicillium arizonense, a new, genome sequenced fungal species, reveals a high chemical diversity in secreted metabolites.</title>
        <authorList>
            <person name="Grijseels S."/>
            <person name="Nielsen J.C."/>
            <person name="Randelovic M."/>
            <person name="Nielsen J."/>
            <person name="Nielsen K.F."/>
            <person name="Workman M."/>
            <person name="Frisvad J.C."/>
        </authorList>
    </citation>
    <scope>NUCLEOTIDE SEQUENCE [LARGE SCALE GENOMIC DNA]</scope>
    <source>
        <strain evidence="1 5">CBS 141311</strain>
    </source>
</reference>
<dbReference type="InterPro" id="IPR029063">
    <property type="entry name" value="SAM-dependent_MTases_sf"/>
</dbReference>
<dbReference type="EMBL" id="LXJU01000118">
    <property type="protein sequence ID" value="OGE46762.1"/>
    <property type="molecule type" value="Genomic_DNA"/>
</dbReference>
<evidence type="ECO:0000313" key="4">
    <source>
        <dbReference type="EMBL" id="OGE46762.1"/>
    </source>
</evidence>
<comment type="caution">
    <text evidence="1">The sequence shown here is derived from an EMBL/GenBank/DDBJ whole genome shotgun (WGS) entry which is preliminary data.</text>
</comment>
<organism evidence="1 5">
    <name type="scientific">Penicillium arizonense</name>
    <dbReference type="NCBI Taxonomy" id="1835702"/>
    <lineage>
        <taxon>Eukaryota</taxon>
        <taxon>Fungi</taxon>
        <taxon>Dikarya</taxon>
        <taxon>Ascomycota</taxon>
        <taxon>Pezizomycotina</taxon>
        <taxon>Eurotiomycetes</taxon>
        <taxon>Eurotiomycetidae</taxon>
        <taxon>Eurotiales</taxon>
        <taxon>Aspergillaceae</taxon>
        <taxon>Penicillium</taxon>
    </lineage>
</organism>
<dbReference type="Pfam" id="PF13489">
    <property type="entry name" value="Methyltransf_23"/>
    <property type="match status" value="1"/>
</dbReference>
<dbReference type="CDD" id="cd02440">
    <property type="entry name" value="AdoMet_MTases"/>
    <property type="match status" value="1"/>
</dbReference>
<dbReference type="SUPFAM" id="SSF53335">
    <property type="entry name" value="S-adenosyl-L-methionine-dependent methyltransferases"/>
    <property type="match status" value="1"/>
</dbReference>
<dbReference type="PANTHER" id="PTHR43591">
    <property type="entry name" value="METHYLTRANSFERASE"/>
    <property type="match status" value="1"/>
</dbReference>
<dbReference type="OrthoDB" id="4343315at2759"/>
<dbReference type="STRING" id="1835702.A0A1F5L0I1"/>
<sequence length="287" mass="32930">MGAPDTYIFLRDKKESHRLNKQHQFIAKIIGGPINNTIPLDSLTAIADVGTGTGVWLEEVRQLMNETCPDIQRVYQGFDISDAQFPYFSENTRFEIHDILLPFPSNHINRYDLINMRLLVGAIKESDFAVAIQNLITMLKPGGYLQWTEFELNSHFQGNSAEFPAFKRLLRPFFDYLHMNEFSTSAPEAVNQYCKRSGLINVKKFERSVLDRPELQTELENWDLTAFAVMMPLVYERTGQAKDEITNQQMTSRMLSEFRDLFARGLKPGCTFGTVICQKPEIGPMNN</sequence>
<name>A0A1F5L0I1_PENAI</name>
<evidence type="ECO:0000313" key="3">
    <source>
        <dbReference type="EMBL" id="OGE46731.1"/>
    </source>
</evidence>
<evidence type="ECO:0008006" key="6">
    <source>
        <dbReference type="Google" id="ProtNLM"/>
    </source>
</evidence>
<dbReference type="GeneID" id="34582652"/>
<dbReference type="Proteomes" id="UP000177622">
    <property type="component" value="Unassembled WGS sequence"/>
</dbReference>
<evidence type="ECO:0000313" key="1">
    <source>
        <dbReference type="EMBL" id="OGE46704.1"/>
    </source>
</evidence>
<protein>
    <recommendedName>
        <fullName evidence="6">Methyltransferase domain-containing protein</fullName>
    </recommendedName>
</protein>
<evidence type="ECO:0000313" key="5">
    <source>
        <dbReference type="Proteomes" id="UP000177622"/>
    </source>
</evidence>
<gene>
    <name evidence="4" type="ORF">PENARI_c118G09639</name>
    <name evidence="3" type="ORF">PENARI_c125G03972</name>
    <name evidence="2" type="ORF">PENARI_c126G01138</name>
    <name evidence="1" type="ORF">PENARI_c131G04977</name>
</gene>
<proteinExistence type="predicted"/>
<evidence type="ECO:0000313" key="2">
    <source>
        <dbReference type="EMBL" id="OGE46730.1"/>
    </source>
</evidence>
<dbReference type="RefSeq" id="XP_022482229.1">
    <property type="nucleotide sequence ID" value="XM_022637918.1"/>
</dbReference>
<dbReference type="AlphaFoldDB" id="A0A1F5L0I1"/>
<keyword evidence="5" id="KW-1185">Reference proteome</keyword>
<dbReference type="EMBL" id="LXJU01000125">
    <property type="protein sequence ID" value="OGE46731.1"/>
    <property type="molecule type" value="Genomic_DNA"/>
</dbReference>